<dbReference type="AlphaFoldDB" id="A0A2H1V7E5"/>
<name>A0A2H1V7E5_SPOFR</name>
<sequence>MFYILHFLVLLSYFSRNICIFAEQFPRSEKNGQELLLCRKCGADVADSYYLFSKPSPGARKTEKQHLFGQQNVTVQTLINPFGIKFEVVTAEKARCDNIGPNQGADSWFPGYSWRICACPHCGQHLGWTFEKTDSIIEKPSSENIKTFHGLILRNILGENFTDSLIMMPKTYKM</sequence>
<dbReference type="Gene3D" id="2.170.150.20">
    <property type="entry name" value="Peptide methionine sulfoxide reductase"/>
    <property type="match status" value="1"/>
</dbReference>
<dbReference type="FunFam" id="2.170.150.20:FF:000007">
    <property type="entry name" value="Protein cereblon"/>
    <property type="match status" value="1"/>
</dbReference>
<reference evidence="3" key="1">
    <citation type="submission" date="2016-07" db="EMBL/GenBank/DDBJ databases">
        <authorList>
            <person name="Bretaudeau A."/>
        </authorList>
    </citation>
    <scope>NUCLEOTIDE SEQUENCE</scope>
    <source>
        <strain evidence="3">Rice</strain>
        <tissue evidence="3">Whole body</tissue>
    </source>
</reference>
<feature type="domain" description="CULT" evidence="2">
    <location>
        <begin position="33"/>
        <end position="160"/>
    </location>
</feature>
<evidence type="ECO:0000256" key="1">
    <source>
        <dbReference type="SAM" id="SignalP"/>
    </source>
</evidence>
<gene>
    <name evidence="5" type="primary">LOC118262612</name>
    <name evidence="3" type="ORF">SFRICE_002199</name>
</gene>
<evidence type="ECO:0000259" key="2">
    <source>
        <dbReference type="PROSITE" id="PS51788"/>
    </source>
</evidence>
<dbReference type="CDD" id="cd15777">
    <property type="entry name" value="CRBN_C_like"/>
    <property type="match status" value="1"/>
</dbReference>
<organism evidence="3">
    <name type="scientific">Spodoptera frugiperda</name>
    <name type="common">Fall armyworm</name>
    <dbReference type="NCBI Taxonomy" id="7108"/>
    <lineage>
        <taxon>Eukaryota</taxon>
        <taxon>Metazoa</taxon>
        <taxon>Ecdysozoa</taxon>
        <taxon>Arthropoda</taxon>
        <taxon>Hexapoda</taxon>
        <taxon>Insecta</taxon>
        <taxon>Pterygota</taxon>
        <taxon>Neoptera</taxon>
        <taxon>Endopterygota</taxon>
        <taxon>Lepidoptera</taxon>
        <taxon>Glossata</taxon>
        <taxon>Ditrysia</taxon>
        <taxon>Noctuoidea</taxon>
        <taxon>Noctuidae</taxon>
        <taxon>Amphipyrinae</taxon>
        <taxon>Spodoptera</taxon>
    </lineage>
</organism>
<dbReference type="GeneID" id="118262612"/>
<reference evidence="5" key="2">
    <citation type="submission" date="2025-04" db="UniProtKB">
        <authorList>
            <consortium name="RefSeq"/>
        </authorList>
    </citation>
    <scope>IDENTIFICATION</scope>
    <source>
        <tissue evidence="5">Whole larval tissue</tissue>
    </source>
</reference>
<dbReference type="RefSeq" id="XP_035430017.1">
    <property type="nucleotide sequence ID" value="XM_035574124.2"/>
</dbReference>
<protein>
    <submittedName>
        <fullName evidence="5">Protein cereblon</fullName>
    </submittedName>
    <submittedName>
        <fullName evidence="3">SFRICE_002199</fullName>
    </submittedName>
</protein>
<evidence type="ECO:0000313" key="3">
    <source>
        <dbReference type="EMBL" id="SOQ36770.1"/>
    </source>
</evidence>
<evidence type="ECO:0000313" key="5">
    <source>
        <dbReference type="RefSeq" id="XP_035430017.1"/>
    </source>
</evidence>
<dbReference type="Proteomes" id="UP000829999">
    <property type="component" value="Chromosome 12"/>
</dbReference>
<keyword evidence="1" id="KW-0732">Signal</keyword>
<proteinExistence type="predicted"/>
<feature type="signal peptide" evidence="1">
    <location>
        <begin position="1"/>
        <end position="22"/>
    </location>
</feature>
<feature type="chain" id="PRO_5044573711" evidence="1">
    <location>
        <begin position="23"/>
        <end position="174"/>
    </location>
</feature>
<dbReference type="PROSITE" id="PS51788">
    <property type="entry name" value="CULT"/>
    <property type="match status" value="1"/>
</dbReference>
<keyword evidence="4" id="KW-1185">Reference proteome</keyword>
<dbReference type="OrthoDB" id="5778218at2759"/>
<evidence type="ECO:0000313" key="4">
    <source>
        <dbReference type="Proteomes" id="UP000829999"/>
    </source>
</evidence>
<accession>A0A2H1V7E5</accession>
<dbReference type="EMBL" id="ODYU01001058">
    <property type="protein sequence ID" value="SOQ36770.1"/>
    <property type="molecule type" value="Genomic_DNA"/>
</dbReference>
<dbReference type="InterPro" id="IPR034750">
    <property type="entry name" value="CULT"/>
</dbReference>